<reference evidence="4" key="1">
    <citation type="submission" date="2010-07" db="EMBL/GenBank/DDBJ databases">
        <title>The genome sequence of Gaeumannomyces graminis var. tritici strain R3-111a-1.</title>
        <authorList>
            <consortium name="The Broad Institute Genome Sequencing Platform"/>
            <person name="Ma L.-J."/>
            <person name="Dead R."/>
            <person name="Young S."/>
            <person name="Zeng Q."/>
            <person name="Koehrsen M."/>
            <person name="Alvarado L."/>
            <person name="Berlin A."/>
            <person name="Chapman S.B."/>
            <person name="Chen Z."/>
            <person name="Freedman E."/>
            <person name="Gellesch M."/>
            <person name="Goldberg J."/>
            <person name="Griggs A."/>
            <person name="Gujja S."/>
            <person name="Heilman E.R."/>
            <person name="Heiman D."/>
            <person name="Hepburn T."/>
            <person name="Howarth C."/>
            <person name="Jen D."/>
            <person name="Larson L."/>
            <person name="Mehta T."/>
            <person name="Neiman D."/>
            <person name="Pearson M."/>
            <person name="Roberts A."/>
            <person name="Saif S."/>
            <person name="Shea T."/>
            <person name="Shenoy N."/>
            <person name="Sisk P."/>
            <person name="Stolte C."/>
            <person name="Sykes S."/>
            <person name="Walk T."/>
            <person name="White J."/>
            <person name="Yandava C."/>
            <person name="Haas B."/>
            <person name="Nusbaum C."/>
            <person name="Birren B."/>
        </authorList>
    </citation>
    <scope>NUCLEOTIDE SEQUENCE [LARGE SCALE GENOMIC DNA]</scope>
    <source>
        <strain evidence="4">R3-111a-1</strain>
    </source>
</reference>
<organism evidence="2">
    <name type="scientific">Gaeumannomyces tritici (strain R3-111a-1)</name>
    <name type="common">Wheat and barley take-all root rot fungus</name>
    <name type="synonym">Gaeumannomyces graminis var. tritici</name>
    <dbReference type="NCBI Taxonomy" id="644352"/>
    <lineage>
        <taxon>Eukaryota</taxon>
        <taxon>Fungi</taxon>
        <taxon>Dikarya</taxon>
        <taxon>Ascomycota</taxon>
        <taxon>Pezizomycotina</taxon>
        <taxon>Sordariomycetes</taxon>
        <taxon>Sordariomycetidae</taxon>
        <taxon>Magnaporthales</taxon>
        <taxon>Magnaporthaceae</taxon>
        <taxon>Gaeumannomyces</taxon>
    </lineage>
</organism>
<proteinExistence type="predicted"/>
<sequence length="78" mass="8030">MAGACGGSEKDVDTNGGLAGRDRADVDSRLAIAYRWIPTADGVAGISGLAGISVEQVLLVAAGKWIECGETRLPEQWG</sequence>
<evidence type="ECO:0000313" key="3">
    <source>
        <dbReference type="EnsemblFungi" id="EJT75364"/>
    </source>
</evidence>
<feature type="region of interest" description="Disordered" evidence="1">
    <location>
        <begin position="1"/>
        <end position="21"/>
    </location>
</feature>
<evidence type="ECO:0000313" key="2">
    <source>
        <dbReference type="EMBL" id="EJT75364.1"/>
    </source>
</evidence>
<dbReference type="EnsemblFungi" id="EJT75364">
    <property type="protein sequence ID" value="EJT75364"/>
    <property type="gene ID" value="GGTG_05301"/>
</dbReference>
<keyword evidence="4" id="KW-1185">Reference proteome</keyword>
<accession>J3NVI6</accession>
<gene>
    <name evidence="3" type="primary">20345759</name>
    <name evidence="2" type="ORF">GGTG_05301</name>
</gene>
<dbReference type="VEuPathDB" id="FungiDB:GGTG_05301"/>
<name>J3NVI6_GAET3</name>
<dbReference type="AlphaFoldDB" id="J3NVI6"/>
<dbReference type="Proteomes" id="UP000006039">
    <property type="component" value="Unassembled WGS sequence"/>
</dbReference>
<dbReference type="HOGENOM" id="CLU_2622169_0_0_1"/>
<dbReference type="GeneID" id="20345759"/>
<evidence type="ECO:0000256" key="1">
    <source>
        <dbReference type="SAM" id="MobiDB-lite"/>
    </source>
</evidence>
<reference evidence="3" key="5">
    <citation type="submission" date="2018-04" db="UniProtKB">
        <authorList>
            <consortium name="EnsemblFungi"/>
        </authorList>
    </citation>
    <scope>IDENTIFICATION</scope>
    <source>
        <strain evidence="3">R3-111a-1</strain>
    </source>
</reference>
<dbReference type="RefSeq" id="XP_009221364.1">
    <property type="nucleotide sequence ID" value="XM_009223100.1"/>
</dbReference>
<evidence type="ECO:0000313" key="4">
    <source>
        <dbReference type="Proteomes" id="UP000006039"/>
    </source>
</evidence>
<reference evidence="2" key="2">
    <citation type="submission" date="2010-07" db="EMBL/GenBank/DDBJ databases">
        <authorList>
            <consortium name="The Broad Institute Genome Sequencing Platform"/>
            <consortium name="Broad Institute Genome Sequencing Center for Infectious Disease"/>
            <person name="Ma L.-J."/>
            <person name="Dead R."/>
            <person name="Young S."/>
            <person name="Zeng Q."/>
            <person name="Koehrsen M."/>
            <person name="Alvarado L."/>
            <person name="Berlin A."/>
            <person name="Chapman S.B."/>
            <person name="Chen Z."/>
            <person name="Freedman E."/>
            <person name="Gellesch M."/>
            <person name="Goldberg J."/>
            <person name="Griggs A."/>
            <person name="Gujja S."/>
            <person name="Heilman E.R."/>
            <person name="Heiman D."/>
            <person name="Hepburn T."/>
            <person name="Howarth C."/>
            <person name="Jen D."/>
            <person name="Larson L."/>
            <person name="Mehta T."/>
            <person name="Neiman D."/>
            <person name="Pearson M."/>
            <person name="Roberts A."/>
            <person name="Saif S."/>
            <person name="Shea T."/>
            <person name="Shenoy N."/>
            <person name="Sisk P."/>
            <person name="Stolte C."/>
            <person name="Sykes S."/>
            <person name="Walk T."/>
            <person name="White J."/>
            <person name="Yandava C."/>
            <person name="Haas B."/>
            <person name="Nusbaum C."/>
            <person name="Birren B."/>
        </authorList>
    </citation>
    <scope>NUCLEOTIDE SEQUENCE</scope>
    <source>
        <strain evidence="2">R3-111a-1</strain>
    </source>
</reference>
<dbReference type="EMBL" id="GL385397">
    <property type="protein sequence ID" value="EJT75364.1"/>
    <property type="molecule type" value="Genomic_DNA"/>
</dbReference>
<protein>
    <submittedName>
        <fullName evidence="2 3">Uncharacterized protein</fullName>
    </submittedName>
</protein>
<reference evidence="2" key="3">
    <citation type="submission" date="2010-09" db="EMBL/GenBank/DDBJ databases">
        <title>Annotation of Gaeumannomyces graminis var. tritici R3-111a-1.</title>
        <authorList>
            <consortium name="The Broad Institute Genome Sequencing Platform"/>
            <person name="Ma L.-J."/>
            <person name="Dead R."/>
            <person name="Young S.K."/>
            <person name="Zeng Q."/>
            <person name="Gargeya S."/>
            <person name="Fitzgerald M."/>
            <person name="Haas B."/>
            <person name="Abouelleil A."/>
            <person name="Alvarado L."/>
            <person name="Arachchi H.M."/>
            <person name="Berlin A."/>
            <person name="Brown A."/>
            <person name="Chapman S.B."/>
            <person name="Chen Z."/>
            <person name="Dunbar C."/>
            <person name="Freedman E."/>
            <person name="Gearin G."/>
            <person name="Gellesch M."/>
            <person name="Goldberg J."/>
            <person name="Griggs A."/>
            <person name="Gujja S."/>
            <person name="Heiman D."/>
            <person name="Howarth C."/>
            <person name="Larson L."/>
            <person name="Lui A."/>
            <person name="MacDonald P.J.P."/>
            <person name="Mehta T."/>
            <person name="Montmayeur A."/>
            <person name="Murphy C."/>
            <person name="Neiman D."/>
            <person name="Pearson M."/>
            <person name="Priest M."/>
            <person name="Roberts A."/>
            <person name="Saif S."/>
            <person name="Shea T."/>
            <person name="Shenoy N."/>
            <person name="Sisk P."/>
            <person name="Stolte C."/>
            <person name="Sykes S."/>
            <person name="Yandava C."/>
            <person name="Wortman J."/>
            <person name="Nusbaum C."/>
            <person name="Birren B."/>
        </authorList>
    </citation>
    <scope>NUCLEOTIDE SEQUENCE</scope>
    <source>
        <strain evidence="2">R3-111a-1</strain>
    </source>
</reference>
<reference evidence="3" key="4">
    <citation type="journal article" date="2015" name="G3 (Bethesda)">
        <title>Genome sequences of three phytopathogenic species of the Magnaporthaceae family of fungi.</title>
        <authorList>
            <person name="Okagaki L.H."/>
            <person name="Nunes C.C."/>
            <person name="Sailsbery J."/>
            <person name="Clay B."/>
            <person name="Brown D."/>
            <person name="John T."/>
            <person name="Oh Y."/>
            <person name="Young N."/>
            <person name="Fitzgerald M."/>
            <person name="Haas B.J."/>
            <person name="Zeng Q."/>
            <person name="Young S."/>
            <person name="Adiconis X."/>
            <person name="Fan L."/>
            <person name="Levin J.Z."/>
            <person name="Mitchell T.K."/>
            <person name="Okubara P.A."/>
            <person name="Farman M.L."/>
            <person name="Kohn L.M."/>
            <person name="Birren B."/>
            <person name="Ma L.-J."/>
            <person name="Dean R.A."/>
        </authorList>
    </citation>
    <scope>NUCLEOTIDE SEQUENCE</scope>
    <source>
        <strain evidence="3">R3-111a-1</strain>
    </source>
</reference>